<dbReference type="Proteomes" id="UP000010523">
    <property type="component" value="Unassembled WGS sequence"/>
</dbReference>
<dbReference type="EMBL" id="AFEU01000002">
    <property type="protein sequence ID" value="EIJ80290.1"/>
    <property type="molecule type" value="Genomic_DNA"/>
</dbReference>
<reference evidence="1 2" key="1">
    <citation type="journal article" date="2012" name="Appl. Environ. Microbiol.">
        <title>Genome Sequence of Thermotolerant Bacillus methanolicus: Features and Regulation Related to Methylotrophy and Production of L-Lysine and L-Glutamate from Methanol.</title>
        <authorList>
            <person name="Heggeset T.M."/>
            <person name="Krog A."/>
            <person name="Balzer S."/>
            <person name="Wentzel A."/>
            <person name="Ellingsen T.E."/>
            <person name="Brautaset T."/>
        </authorList>
    </citation>
    <scope>NUCLEOTIDE SEQUENCE [LARGE SCALE GENOMIC DNA]</scope>
    <source>
        <strain evidence="1 2">PB1</strain>
    </source>
</reference>
<sequence length="31" mass="3766">MLLNSLKQIIFYPFSLNLINLFFTRGFEEKK</sequence>
<gene>
    <name evidence="1" type="ORF">PB1_08012</name>
</gene>
<accession>I3E1B9</accession>
<organism evidence="1 2">
    <name type="scientific">Bacillus methanolicus PB1</name>
    <dbReference type="NCBI Taxonomy" id="997296"/>
    <lineage>
        <taxon>Bacteria</taxon>
        <taxon>Bacillati</taxon>
        <taxon>Bacillota</taxon>
        <taxon>Bacilli</taxon>
        <taxon>Bacillales</taxon>
        <taxon>Bacillaceae</taxon>
        <taxon>Bacillus</taxon>
    </lineage>
</organism>
<keyword evidence="2" id="KW-1185">Reference proteome</keyword>
<evidence type="ECO:0000313" key="1">
    <source>
        <dbReference type="EMBL" id="EIJ80290.1"/>
    </source>
</evidence>
<comment type="caution">
    <text evidence="1">The sequence shown here is derived from an EMBL/GenBank/DDBJ whole genome shotgun (WGS) entry which is preliminary data.</text>
</comment>
<proteinExistence type="predicted"/>
<evidence type="ECO:0000313" key="2">
    <source>
        <dbReference type="Proteomes" id="UP000010523"/>
    </source>
</evidence>
<dbReference type="AlphaFoldDB" id="I3E1B9"/>
<dbReference type="PATRIC" id="fig|997296.3.peg.1702"/>
<protein>
    <submittedName>
        <fullName evidence="1">Uncharacterized protein</fullName>
    </submittedName>
</protein>
<name>I3E1B9_BACMT</name>